<feature type="signal peptide" evidence="1">
    <location>
        <begin position="1"/>
        <end position="21"/>
    </location>
</feature>
<reference evidence="3 4" key="1">
    <citation type="submission" date="2018-10" db="EMBL/GenBank/DDBJ databases">
        <title>Genomic Encyclopedia of Archaeal and Bacterial Type Strains, Phase II (KMG-II): from individual species to whole genera.</title>
        <authorList>
            <person name="Goeker M."/>
        </authorList>
    </citation>
    <scope>NUCLEOTIDE SEQUENCE [LARGE SCALE GENOMIC DNA]</scope>
    <source>
        <strain evidence="3 4">DSM 25230</strain>
    </source>
</reference>
<dbReference type="EMBL" id="RBIQ01000007">
    <property type="protein sequence ID" value="RKR14609.1"/>
    <property type="molecule type" value="Genomic_DNA"/>
</dbReference>
<dbReference type="Gene3D" id="2.40.128.110">
    <property type="entry name" value="Lipid/polyisoprenoid-binding, YceI-like"/>
    <property type="match status" value="1"/>
</dbReference>
<organism evidence="3 4">
    <name type="scientific">Maribacter vaceletii</name>
    <dbReference type="NCBI Taxonomy" id="1206816"/>
    <lineage>
        <taxon>Bacteria</taxon>
        <taxon>Pseudomonadati</taxon>
        <taxon>Bacteroidota</taxon>
        <taxon>Flavobacteriia</taxon>
        <taxon>Flavobacteriales</taxon>
        <taxon>Flavobacteriaceae</taxon>
        <taxon>Maribacter</taxon>
    </lineage>
</organism>
<protein>
    <submittedName>
        <fullName evidence="3">YceI-like domain-containing protein</fullName>
    </submittedName>
</protein>
<dbReference type="PANTHER" id="PTHR34406">
    <property type="entry name" value="PROTEIN YCEI"/>
    <property type="match status" value="1"/>
</dbReference>
<comment type="caution">
    <text evidence="3">The sequence shown here is derived from an EMBL/GenBank/DDBJ whole genome shotgun (WGS) entry which is preliminary data.</text>
</comment>
<feature type="chain" id="PRO_5019732684" evidence="1">
    <location>
        <begin position="22"/>
        <end position="194"/>
    </location>
</feature>
<dbReference type="PANTHER" id="PTHR34406:SF1">
    <property type="entry name" value="PROTEIN YCEI"/>
    <property type="match status" value="1"/>
</dbReference>
<proteinExistence type="predicted"/>
<dbReference type="AlphaFoldDB" id="A0A495EDB0"/>
<accession>A0A495EDB0</accession>
<feature type="domain" description="Lipid/polyisoprenoid-binding YceI-like" evidence="2">
    <location>
        <begin position="26"/>
        <end position="190"/>
    </location>
</feature>
<dbReference type="InterPro" id="IPR036761">
    <property type="entry name" value="TTHA0802/YceI-like_sf"/>
</dbReference>
<dbReference type="SUPFAM" id="SSF101874">
    <property type="entry name" value="YceI-like"/>
    <property type="match status" value="1"/>
</dbReference>
<keyword evidence="4" id="KW-1185">Reference proteome</keyword>
<sequence length="194" mass="22079">MKNVLKTMLMLLLINFTCLSAQEKKPIDIVDSKISWLGSKSFDIVEHSGSIKFKRGELLFKNSLLVGGEFIVDMNSIIDSKYNSLLTNHLKGGDFFNTEKFPFAYLVITEVNYKSKSKISLKADLIIKGITNSIDFDIEEQPVSETDYRAVFSIDRTKWGIRYGSKSFFEILEDRVISDIIKLNVLLSLAKDKC</sequence>
<dbReference type="RefSeq" id="WP_121063977.1">
    <property type="nucleotide sequence ID" value="NZ_RBIQ01000007.1"/>
</dbReference>
<dbReference type="SMART" id="SM00867">
    <property type="entry name" value="YceI"/>
    <property type="match status" value="1"/>
</dbReference>
<evidence type="ECO:0000256" key="1">
    <source>
        <dbReference type="SAM" id="SignalP"/>
    </source>
</evidence>
<dbReference type="Pfam" id="PF04264">
    <property type="entry name" value="YceI"/>
    <property type="match status" value="1"/>
</dbReference>
<dbReference type="Proteomes" id="UP000269412">
    <property type="component" value="Unassembled WGS sequence"/>
</dbReference>
<name>A0A495EDB0_9FLAO</name>
<dbReference type="OrthoDB" id="951410at2"/>
<dbReference type="InterPro" id="IPR007372">
    <property type="entry name" value="Lipid/polyisoprenoid-bd_YceI"/>
</dbReference>
<evidence type="ECO:0000313" key="4">
    <source>
        <dbReference type="Proteomes" id="UP000269412"/>
    </source>
</evidence>
<gene>
    <name evidence="3" type="ORF">CLV91_0687</name>
</gene>
<keyword evidence="1" id="KW-0732">Signal</keyword>
<evidence type="ECO:0000259" key="2">
    <source>
        <dbReference type="SMART" id="SM00867"/>
    </source>
</evidence>
<evidence type="ECO:0000313" key="3">
    <source>
        <dbReference type="EMBL" id="RKR14609.1"/>
    </source>
</evidence>